<keyword evidence="4" id="KW-1185">Reference proteome</keyword>
<dbReference type="InterPro" id="IPR012336">
    <property type="entry name" value="Thioredoxin-like_fold"/>
</dbReference>
<dbReference type="STRING" id="130081.M2X1B8"/>
<feature type="domain" description="Metaxin glutathione S-transferase" evidence="1">
    <location>
        <begin position="170"/>
        <end position="234"/>
    </location>
</feature>
<dbReference type="InterPro" id="IPR033468">
    <property type="entry name" value="Metaxin_GST"/>
</dbReference>
<dbReference type="InterPro" id="IPR050931">
    <property type="entry name" value="Mito_Protein_Transport_Metaxin"/>
</dbReference>
<evidence type="ECO:0000313" key="4">
    <source>
        <dbReference type="Proteomes" id="UP000030680"/>
    </source>
</evidence>
<dbReference type="SUPFAM" id="SSF47616">
    <property type="entry name" value="GST C-terminal domain-like"/>
    <property type="match status" value="1"/>
</dbReference>
<reference evidence="4" key="1">
    <citation type="journal article" date="2013" name="Science">
        <title>Gene transfer from bacteria and archaea facilitated evolution of an extremophilic eukaryote.</title>
        <authorList>
            <person name="Schonknecht G."/>
            <person name="Chen W.H."/>
            <person name="Ternes C.M."/>
            <person name="Barbier G.G."/>
            <person name="Shrestha R.P."/>
            <person name="Stanke M."/>
            <person name="Brautigam A."/>
            <person name="Baker B.J."/>
            <person name="Banfield J.F."/>
            <person name="Garavito R.M."/>
            <person name="Carr K."/>
            <person name="Wilkerson C."/>
            <person name="Rensing S.A."/>
            <person name="Gagneul D."/>
            <person name="Dickenson N.E."/>
            <person name="Oesterhelt C."/>
            <person name="Lercher M.J."/>
            <person name="Weber A.P."/>
        </authorList>
    </citation>
    <scope>NUCLEOTIDE SEQUENCE [LARGE SCALE GENOMIC DNA]</scope>
    <source>
        <strain evidence="4">074W</strain>
    </source>
</reference>
<dbReference type="Proteomes" id="UP000030680">
    <property type="component" value="Unassembled WGS sequence"/>
</dbReference>
<sequence>MSAQIILYQDSGAWGIPSTCPKCTALQTLLRFADVSYAVSPGDSSPSMTEQNELPVLRVVSDKEDVVVPGLESCVEALSSVGYDAYGGLTPAQIAETKAFNCLILDRLDLVRQYEWYLEDNNFSRCISKVRYQSASFPVRCVLTRLERHEIRKRLNVTPWIQRGQMYQVAKECLEVLSTRLGERRKYFYGDVPRLLDALVFGEIVAQLYAPVPHGRLRQLILEYPNLLKFVENIRQTYFFNGMDELQHFEKDYHSNHTSPIRTAYEAALHRSRHIFSSKKETSPIEEARKARNRNFIIAAATSFLIFLLLGNDMEVQLSE</sequence>
<dbReference type="PANTHER" id="PTHR12289:SF41">
    <property type="entry name" value="FAILED AXON CONNECTIONS-RELATED"/>
    <property type="match status" value="1"/>
</dbReference>
<protein>
    <submittedName>
        <fullName evidence="3">Metaxin 2-like protein</fullName>
    </submittedName>
</protein>
<dbReference type="GeneID" id="17088908"/>
<dbReference type="Gene3D" id="1.20.1050.10">
    <property type="match status" value="1"/>
</dbReference>
<dbReference type="InterPro" id="IPR036282">
    <property type="entry name" value="Glutathione-S-Trfase_C_sf"/>
</dbReference>
<dbReference type="KEGG" id="gsl:Gasu_25360"/>
<dbReference type="AlphaFoldDB" id="M2X1B8"/>
<dbReference type="Gramene" id="EME30160">
    <property type="protein sequence ID" value="EME30160"/>
    <property type="gene ID" value="Gasu_25360"/>
</dbReference>
<organism evidence="3 4">
    <name type="scientific">Galdieria sulphuraria</name>
    <name type="common">Red alga</name>
    <dbReference type="NCBI Taxonomy" id="130081"/>
    <lineage>
        <taxon>Eukaryota</taxon>
        <taxon>Rhodophyta</taxon>
        <taxon>Bangiophyceae</taxon>
        <taxon>Galdieriales</taxon>
        <taxon>Galdieriaceae</taxon>
        <taxon>Galdieria</taxon>
    </lineage>
</organism>
<dbReference type="OrthoDB" id="198787at2759"/>
<dbReference type="RefSeq" id="XP_005706680.1">
    <property type="nucleotide sequence ID" value="XM_005706623.1"/>
</dbReference>
<feature type="domain" description="Thioredoxin-like fold" evidence="2">
    <location>
        <begin position="21"/>
        <end position="122"/>
    </location>
</feature>
<dbReference type="Pfam" id="PF17172">
    <property type="entry name" value="GST_N_4"/>
    <property type="match status" value="1"/>
</dbReference>
<dbReference type="OMA" id="MSAQIIL"/>
<accession>M2X1B8</accession>
<evidence type="ECO:0000313" key="3">
    <source>
        <dbReference type="EMBL" id="EME30160.1"/>
    </source>
</evidence>
<dbReference type="Pfam" id="PF17171">
    <property type="entry name" value="GST_C_6"/>
    <property type="match status" value="1"/>
</dbReference>
<name>M2X1B8_GALSU</name>
<dbReference type="PANTHER" id="PTHR12289">
    <property type="entry name" value="METAXIN RELATED"/>
    <property type="match status" value="1"/>
</dbReference>
<dbReference type="eggNOG" id="KOG3028">
    <property type="taxonomic scope" value="Eukaryota"/>
</dbReference>
<dbReference type="EMBL" id="KB454502">
    <property type="protein sequence ID" value="EME30160.1"/>
    <property type="molecule type" value="Genomic_DNA"/>
</dbReference>
<evidence type="ECO:0000259" key="2">
    <source>
        <dbReference type="Pfam" id="PF17172"/>
    </source>
</evidence>
<dbReference type="GO" id="GO:0005737">
    <property type="term" value="C:cytoplasm"/>
    <property type="evidence" value="ECO:0007669"/>
    <property type="project" value="TreeGrafter"/>
</dbReference>
<gene>
    <name evidence="3" type="ORF">Gasu_25360</name>
</gene>
<evidence type="ECO:0000259" key="1">
    <source>
        <dbReference type="Pfam" id="PF17171"/>
    </source>
</evidence>
<proteinExistence type="predicted"/>